<name>A0A1V2N7Q9_9HYPH</name>
<dbReference type="NCBIfam" id="NF006586">
    <property type="entry name" value="PRK09112.1"/>
    <property type="match status" value="1"/>
</dbReference>
<dbReference type="AlphaFoldDB" id="A0A1V2N7Q9"/>
<evidence type="ECO:0000313" key="1">
    <source>
        <dbReference type="EMBL" id="ONI58852.1"/>
    </source>
</evidence>
<evidence type="ECO:0000313" key="2">
    <source>
        <dbReference type="Proteomes" id="UP000189542"/>
    </source>
</evidence>
<comment type="caution">
    <text evidence="1">The sequence shown here is derived from an EMBL/GenBank/DDBJ whole genome shotgun (WGS) entry which is preliminary data.</text>
</comment>
<organism evidence="1 2">
    <name type="scientific">Candidatus Liberibacter solanacearum</name>
    <dbReference type="NCBI Taxonomy" id="556287"/>
    <lineage>
        <taxon>Bacteria</taxon>
        <taxon>Pseudomonadati</taxon>
        <taxon>Pseudomonadota</taxon>
        <taxon>Alphaproteobacteria</taxon>
        <taxon>Hyphomicrobiales</taxon>
        <taxon>Rhizobiaceae</taxon>
        <taxon>Liberibacter</taxon>
    </lineage>
</organism>
<proteinExistence type="predicted"/>
<dbReference type="Pfam" id="PF13177">
    <property type="entry name" value="DNA_pol3_delta2"/>
    <property type="match status" value="1"/>
</dbReference>
<dbReference type="InterPro" id="IPR050238">
    <property type="entry name" value="DNA_Rep/Repair_Clamp_Loader"/>
</dbReference>
<reference evidence="1 2" key="1">
    <citation type="journal article" date="2017" name="PLoS ONE">
        <title>Genomic sequence of 'Candidatus Liberibacter solanacearum' haplotype C and its comparison with haplotype A and B genomes.</title>
        <authorList>
            <person name="Wang J."/>
            <person name="Haapalainen M."/>
            <person name="Schott T."/>
            <person name="Thompson S.M."/>
            <person name="Smith G.R."/>
            <person name="Nissinen A.I."/>
            <person name="Pirhonen M."/>
        </authorList>
    </citation>
    <scope>NUCLEOTIDE SEQUENCE [LARGE SCALE GENOMIC DNA]</scope>
    <source>
        <strain evidence="1 2">FIN111</strain>
    </source>
</reference>
<dbReference type="GO" id="GO:0006261">
    <property type="term" value="P:DNA-templated DNA replication"/>
    <property type="evidence" value="ECO:0007669"/>
    <property type="project" value="TreeGrafter"/>
</dbReference>
<dbReference type="Proteomes" id="UP000189542">
    <property type="component" value="Unassembled WGS sequence"/>
</dbReference>
<dbReference type="GO" id="GO:0009360">
    <property type="term" value="C:DNA polymerase III complex"/>
    <property type="evidence" value="ECO:0007669"/>
    <property type="project" value="TreeGrafter"/>
</dbReference>
<sequence>MIDGILDPIYNRKLFGHEEIEEFLSQYYSSGKMHHAFLFEGEEGIGKATLGFHYARHVLQNPDFRNAPSQMCSPDPNSPFVKQMASRALHNFLYLSYPLNVKTGKLRTVITVDEIRRIRNFLSLTADKGYWRVIIIDPVDGMNNNAANALLKSLEEPPKKVVFILISHASRVILPTIRSRCLSVKFKTLSEKNLYKALENLKIVDIHAKIDLIKTASYGSVSRAIKILNYGCDKIIASYIDLMHAQEEKSLLYKMQQISDELSPQDKKIAFDFFVEFIMKEMFKGAKEAALSGKLEEADQIVKIYSSVKKKVDSFYIYNLDRRQIIFYLLEKARDCSIIYERIFYAI</sequence>
<dbReference type="OrthoDB" id="9811073at2"/>
<dbReference type="PANTHER" id="PTHR11669:SF8">
    <property type="entry name" value="DNA POLYMERASE III SUBUNIT DELTA"/>
    <property type="match status" value="1"/>
</dbReference>
<dbReference type="PANTHER" id="PTHR11669">
    <property type="entry name" value="REPLICATION FACTOR C / DNA POLYMERASE III GAMMA-TAU SUBUNIT"/>
    <property type="match status" value="1"/>
</dbReference>
<dbReference type="InterPro" id="IPR027417">
    <property type="entry name" value="P-loop_NTPase"/>
</dbReference>
<gene>
    <name evidence="1" type="ORF">AYO25_04685</name>
</gene>
<dbReference type="EMBL" id="LVWB01000013">
    <property type="protein sequence ID" value="ONI58852.1"/>
    <property type="molecule type" value="Genomic_DNA"/>
</dbReference>
<dbReference type="RefSeq" id="WP_076969683.1">
    <property type="nucleotide sequence ID" value="NZ_LVWB01000013.1"/>
</dbReference>
<accession>A0A1V2N7Q9</accession>
<dbReference type="Gene3D" id="3.40.50.300">
    <property type="entry name" value="P-loop containing nucleotide triphosphate hydrolases"/>
    <property type="match status" value="1"/>
</dbReference>
<protein>
    <submittedName>
        <fullName evidence="1">DNA polymerase III subunit delta</fullName>
    </submittedName>
</protein>
<dbReference type="SUPFAM" id="SSF52540">
    <property type="entry name" value="P-loop containing nucleoside triphosphate hydrolases"/>
    <property type="match status" value="1"/>
</dbReference>